<keyword evidence="2" id="KW-1185">Reference proteome</keyword>
<dbReference type="GeneID" id="102802976"/>
<dbReference type="Pfam" id="PF11934">
    <property type="entry name" value="DUF3452"/>
    <property type="match status" value="1"/>
</dbReference>
<dbReference type="PANTHER" id="PTHR13742">
    <property type="entry name" value="RETINOBLASTOMA-ASSOCIATED PROTEIN RB -RELATED"/>
    <property type="match status" value="1"/>
</dbReference>
<organism evidence="2 3">
    <name type="scientific">Saccoglossus kowalevskii</name>
    <name type="common">Acorn worm</name>
    <dbReference type="NCBI Taxonomy" id="10224"/>
    <lineage>
        <taxon>Eukaryota</taxon>
        <taxon>Metazoa</taxon>
        <taxon>Hemichordata</taxon>
        <taxon>Enteropneusta</taxon>
        <taxon>Harrimaniidae</taxon>
        <taxon>Saccoglossus</taxon>
    </lineage>
</organism>
<dbReference type="CDD" id="cd00043">
    <property type="entry name" value="CYCLIN_SF"/>
    <property type="match status" value="1"/>
</dbReference>
<proteinExistence type="predicted"/>
<dbReference type="InterPro" id="IPR028309">
    <property type="entry name" value="RB_fam"/>
</dbReference>
<feature type="domain" description="Retinoblastoma-associated protein N-terminal" evidence="1">
    <location>
        <begin position="64"/>
        <end position="207"/>
    </location>
</feature>
<feature type="non-terminal residue" evidence="3">
    <location>
        <position position="222"/>
    </location>
</feature>
<dbReference type="Gene3D" id="1.10.472.140">
    <property type="match status" value="1"/>
</dbReference>
<dbReference type="Proteomes" id="UP000694865">
    <property type="component" value="Unplaced"/>
</dbReference>
<protein>
    <submittedName>
        <fullName evidence="3">Retinoblastoma-like protein 1-like</fullName>
    </submittedName>
</protein>
<accession>A0ABM0MG56</accession>
<reference evidence="3" key="1">
    <citation type="submission" date="2025-08" db="UniProtKB">
        <authorList>
            <consortium name="RefSeq"/>
        </authorList>
    </citation>
    <scope>IDENTIFICATION</scope>
    <source>
        <tissue evidence="3">Testes</tissue>
    </source>
</reference>
<evidence type="ECO:0000313" key="3">
    <source>
        <dbReference type="RefSeq" id="XP_006818997.1"/>
    </source>
</evidence>
<dbReference type="InterPro" id="IPR024599">
    <property type="entry name" value="RB_N"/>
</dbReference>
<evidence type="ECO:0000313" key="2">
    <source>
        <dbReference type="Proteomes" id="UP000694865"/>
    </source>
</evidence>
<gene>
    <name evidence="3" type="primary">LOC102802976</name>
</gene>
<dbReference type="SMART" id="SM01367">
    <property type="entry name" value="DUF3452"/>
    <property type="match status" value="1"/>
</dbReference>
<evidence type="ECO:0000259" key="1">
    <source>
        <dbReference type="SMART" id="SM01367"/>
    </source>
</evidence>
<name>A0ABM0MG56_SACKO</name>
<dbReference type="Gene3D" id="1.10.472.10">
    <property type="entry name" value="Cyclin-like"/>
    <property type="match status" value="1"/>
</dbReference>
<dbReference type="RefSeq" id="XP_006818997.1">
    <property type="nucleotide sequence ID" value="XM_006818934.1"/>
</dbReference>
<dbReference type="PANTHER" id="PTHR13742:SF17">
    <property type="entry name" value="RE32990P-RELATED"/>
    <property type="match status" value="1"/>
</dbReference>
<sequence length="222" mass="25918">MPPSDTENSDVRERYEELCRDLNMDTVAMEEAWQTFENISTNYTLEGDDLHWLACALYVACRKSVVPTVGNCEPVVGNCVSLTRLLRSTKLSLIQFFNKMKKWEDMANLAREFRDKVDRLERNFAVSTVIFKKFEPIFMDLFRSPADDQPRHPRGRKQRRLPCNSTDMFIFCWTLFVQVRGNFPAISDDLVNSYHLLLCCLDLIFSNVILGNRRDLIKVEFP</sequence>